<gene>
    <name evidence="2" type="ORF">niasHT_010103</name>
    <name evidence="3" type="ORF">niasHT_010105</name>
    <name evidence="4" type="ORF">niasHT_010106</name>
</gene>
<sequence length="164" mass="18629">MVDRKCTPLASQGRVDAHVHCTWPADNTTDFNTYTSAQVNFLDFFGFHLDTIDQVSILVSSLGVQKSPPRRTIGEGNWSPLGRRSGQKQQQKQQQQQRRQTANKRVWLEVFTNGRSFVRLFFGCFIPLINVLHTGRADKGREEANEWRGGGWADLGRAKAPRID</sequence>
<dbReference type="AlphaFoldDB" id="A0ABD2LWE8"/>
<dbReference type="EMBL" id="JBICBT010000242">
    <property type="protein sequence ID" value="KAL3119517.1"/>
    <property type="molecule type" value="Genomic_DNA"/>
</dbReference>
<name>A0ABD2LWE8_9BILA</name>
<dbReference type="EMBL" id="JBICBT010000242">
    <property type="protein sequence ID" value="KAL3119519.1"/>
    <property type="molecule type" value="Genomic_DNA"/>
</dbReference>
<proteinExistence type="predicted"/>
<evidence type="ECO:0000313" key="3">
    <source>
        <dbReference type="EMBL" id="KAL3119519.1"/>
    </source>
</evidence>
<reference evidence="3 5" key="1">
    <citation type="submission" date="2024-10" db="EMBL/GenBank/DDBJ databases">
        <authorList>
            <person name="Kim D."/>
        </authorList>
    </citation>
    <scope>NUCLEOTIDE SEQUENCE [LARGE SCALE GENOMIC DNA]</scope>
    <source>
        <strain evidence="3">BH-2024</strain>
    </source>
</reference>
<evidence type="ECO:0000313" key="5">
    <source>
        <dbReference type="Proteomes" id="UP001620626"/>
    </source>
</evidence>
<evidence type="ECO:0000313" key="2">
    <source>
        <dbReference type="EMBL" id="KAL3119517.1"/>
    </source>
</evidence>
<keyword evidence="5" id="KW-1185">Reference proteome</keyword>
<dbReference type="EMBL" id="JBICBT010000242">
    <property type="protein sequence ID" value="KAL3119520.1"/>
    <property type="molecule type" value="Genomic_DNA"/>
</dbReference>
<organism evidence="3 5">
    <name type="scientific">Heterodera trifolii</name>
    <dbReference type="NCBI Taxonomy" id="157864"/>
    <lineage>
        <taxon>Eukaryota</taxon>
        <taxon>Metazoa</taxon>
        <taxon>Ecdysozoa</taxon>
        <taxon>Nematoda</taxon>
        <taxon>Chromadorea</taxon>
        <taxon>Rhabditida</taxon>
        <taxon>Tylenchina</taxon>
        <taxon>Tylenchomorpha</taxon>
        <taxon>Tylenchoidea</taxon>
        <taxon>Heteroderidae</taxon>
        <taxon>Heteroderinae</taxon>
        <taxon>Heterodera</taxon>
    </lineage>
</organism>
<evidence type="ECO:0000256" key="1">
    <source>
        <dbReference type="SAM" id="MobiDB-lite"/>
    </source>
</evidence>
<feature type="compositionally biased region" description="Low complexity" evidence="1">
    <location>
        <begin position="87"/>
        <end position="100"/>
    </location>
</feature>
<feature type="region of interest" description="Disordered" evidence="1">
    <location>
        <begin position="66"/>
        <end position="100"/>
    </location>
</feature>
<evidence type="ECO:0000313" key="4">
    <source>
        <dbReference type="EMBL" id="KAL3119520.1"/>
    </source>
</evidence>
<dbReference type="Proteomes" id="UP001620626">
    <property type="component" value="Unassembled WGS sequence"/>
</dbReference>
<accession>A0ABD2LWE8</accession>
<protein>
    <submittedName>
        <fullName evidence="3">Uncharacterized protein</fullName>
    </submittedName>
</protein>
<comment type="caution">
    <text evidence="3">The sequence shown here is derived from an EMBL/GenBank/DDBJ whole genome shotgun (WGS) entry which is preliminary data.</text>
</comment>